<organism evidence="1 2">
    <name type="scientific">Rubroshorea leprosula</name>
    <dbReference type="NCBI Taxonomy" id="152421"/>
    <lineage>
        <taxon>Eukaryota</taxon>
        <taxon>Viridiplantae</taxon>
        <taxon>Streptophyta</taxon>
        <taxon>Embryophyta</taxon>
        <taxon>Tracheophyta</taxon>
        <taxon>Spermatophyta</taxon>
        <taxon>Magnoliopsida</taxon>
        <taxon>eudicotyledons</taxon>
        <taxon>Gunneridae</taxon>
        <taxon>Pentapetalae</taxon>
        <taxon>rosids</taxon>
        <taxon>malvids</taxon>
        <taxon>Malvales</taxon>
        <taxon>Dipterocarpaceae</taxon>
        <taxon>Rubroshorea</taxon>
    </lineage>
</organism>
<name>A0AAV5MTT1_9ROSI</name>
<accession>A0AAV5MTT1</accession>
<reference evidence="1 2" key="1">
    <citation type="journal article" date="2021" name="Commun. Biol.">
        <title>The genome of Shorea leprosula (Dipterocarpaceae) highlights the ecological relevance of drought in aseasonal tropical rainforests.</title>
        <authorList>
            <person name="Ng K.K.S."/>
            <person name="Kobayashi M.J."/>
            <person name="Fawcett J.A."/>
            <person name="Hatakeyama M."/>
            <person name="Paape T."/>
            <person name="Ng C.H."/>
            <person name="Ang C.C."/>
            <person name="Tnah L.H."/>
            <person name="Lee C.T."/>
            <person name="Nishiyama T."/>
            <person name="Sese J."/>
            <person name="O'Brien M.J."/>
            <person name="Copetti D."/>
            <person name="Mohd Noor M.I."/>
            <person name="Ong R.C."/>
            <person name="Putra M."/>
            <person name="Sireger I.Z."/>
            <person name="Indrioko S."/>
            <person name="Kosugi Y."/>
            <person name="Izuno A."/>
            <person name="Isagi Y."/>
            <person name="Lee S.L."/>
            <person name="Shimizu K.K."/>
        </authorList>
    </citation>
    <scope>NUCLEOTIDE SEQUENCE [LARGE SCALE GENOMIC DNA]</scope>
    <source>
        <strain evidence="1">214</strain>
    </source>
</reference>
<evidence type="ECO:0000313" key="2">
    <source>
        <dbReference type="Proteomes" id="UP001054252"/>
    </source>
</evidence>
<gene>
    <name evidence="1" type="ORF">SLEP1_g59766</name>
</gene>
<sequence length="180" mass="20529">MNDQPFHLCFQQVGDANLWFLCFNRIPIAWMRLKASRLLAEKMRLSCVSVTNGPFIDGRTTGIEPARGGFTIHCLDPLGYIRPYPRTGEEKLQQVEASWKSFKQRGWAVHFIDLTSLYLRFKIGAGRAVKARLVDSKRAASTYSYQNEKQQAERAPIRESHCALAPCIGFQTFAPLNYKL</sequence>
<dbReference type="Proteomes" id="UP001054252">
    <property type="component" value="Unassembled WGS sequence"/>
</dbReference>
<comment type="caution">
    <text evidence="1">The sequence shown here is derived from an EMBL/GenBank/DDBJ whole genome shotgun (WGS) entry which is preliminary data.</text>
</comment>
<keyword evidence="2" id="KW-1185">Reference proteome</keyword>
<proteinExistence type="predicted"/>
<evidence type="ECO:0000313" key="1">
    <source>
        <dbReference type="EMBL" id="GKV53230.1"/>
    </source>
</evidence>
<protein>
    <submittedName>
        <fullName evidence="1">Uncharacterized protein</fullName>
    </submittedName>
</protein>
<dbReference type="EMBL" id="BPVZ01001175">
    <property type="protein sequence ID" value="GKV53230.1"/>
    <property type="molecule type" value="Genomic_DNA"/>
</dbReference>
<dbReference type="AlphaFoldDB" id="A0AAV5MTT1"/>